<dbReference type="OrthoDB" id="2275777at2759"/>
<gene>
    <name evidence="2" type="primary">ABSGL_11341.1 scaffold 12295</name>
</gene>
<feature type="compositionally biased region" description="Low complexity" evidence="1">
    <location>
        <begin position="373"/>
        <end position="393"/>
    </location>
</feature>
<feature type="region of interest" description="Disordered" evidence="1">
    <location>
        <begin position="168"/>
        <end position="268"/>
    </location>
</feature>
<feature type="compositionally biased region" description="Polar residues" evidence="1">
    <location>
        <begin position="197"/>
        <end position="210"/>
    </location>
</feature>
<organism evidence="2">
    <name type="scientific">Absidia glauca</name>
    <name type="common">Pin mould</name>
    <dbReference type="NCBI Taxonomy" id="4829"/>
    <lineage>
        <taxon>Eukaryota</taxon>
        <taxon>Fungi</taxon>
        <taxon>Fungi incertae sedis</taxon>
        <taxon>Mucoromycota</taxon>
        <taxon>Mucoromycotina</taxon>
        <taxon>Mucoromycetes</taxon>
        <taxon>Mucorales</taxon>
        <taxon>Cunninghamellaceae</taxon>
        <taxon>Absidia</taxon>
    </lineage>
</organism>
<feature type="compositionally biased region" description="Basic and acidic residues" evidence="1">
    <location>
        <begin position="505"/>
        <end position="529"/>
    </location>
</feature>
<feature type="compositionally biased region" description="Polar residues" evidence="1">
    <location>
        <begin position="712"/>
        <end position="724"/>
    </location>
</feature>
<sequence length="974" mass="107648">MNHDTTSKMDLLKSKCDAVIGSMRIKTPLAYKGYTAYASFNPPPSDMDSTNENTFTYDDQYWVPLSSTAKLDRQSIMAKHHFVAEPEWLPPVQTVQHRVPRPHSRGVKLRSVEAIVNDTQRQKAALSSEERGHLPAVKMPARQQQPAQRQPPQPKSKVLDILDEIKEASRNSSSNSSTPTKFGLTPTSTTPSASSSHQNGNVKKQQSSIPSKRPSDVPNRQSLKKRTQPTTPSTTSTPRSAPPRPLPTEKASSKTSDVVTKSRPKSSDTNLDLFLTKQFLISDLNDPAATRHLEDLSSLNVIPKRPILRLHIKMRLPKARNETRSKEVTMKPKNDTQASPVVNGDAFNLPTGTIPTEFIRSMKIRKKSKSDQAAAPMPSSPITAPPSSTATTSKSGRSHMVELEEGETISPSPSPRRPHSLSPERTSSKSTHKRQRDNSGPGDHEQPKQQSRRSKTSRKEVSLPLSSSSSSSSSTSTTSRHITAHDNGDDRHHASPSTTSSKSLARKDRYSTNDDDRRPTSSSSKRLERTTSAGDDSSSSDRRRSRYSSSSRRDEESSRHRSSQRSSGSRQRRSSRSISRSRSPSRRSSSSSSSRNRSSSQDKYRRHAPTSSSSSSSTTAAPATAAASSSSVNRERSAPSVLNGPTAVKDARTRDTVLTPAAAVVSPAIQAIKNESRDSTSVATPTIISSPAIQAIKNESMVPSPGIIRNESSLSVPSPATSATGRVYPPATAPDAETPDQYRVFQRMFQKLALAYKRRGDHASTEISGLLDHFHAFLNYVLSFYFQDKLKYERLENSWDTLLPFSGVLLNKLRSNKTKDKRYDTIYGVCLRMHSLVHFYVSHRQEQFAKPKVNQLCQDTFDETKRAQYSKVVQKMVLHNETAYTTLRESDRYMAFDVLQERFPVSFRDVCVNGSVGAGIVLGGEAGVTVGPMFPLVPYARLHHAAIMAKCLLQELVDTEGIDYLTITKTEDFM</sequence>
<feature type="region of interest" description="Disordered" evidence="1">
    <location>
        <begin position="320"/>
        <end position="353"/>
    </location>
</feature>
<feature type="compositionally biased region" description="Low complexity" evidence="1">
    <location>
        <begin position="466"/>
        <end position="479"/>
    </location>
</feature>
<feature type="compositionally biased region" description="Basic and acidic residues" evidence="1">
    <location>
        <begin position="483"/>
        <end position="493"/>
    </location>
</feature>
<evidence type="ECO:0000313" key="3">
    <source>
        <dbReference type="Proteomes" id="UP000078561"/>
    </source>
</evidence>
<dbReference type="EMBL" id="LT554468">
    <property type="protein sequence ID" value="SAM05466.1"/>
    <property type="molecule type" value="Genomic_DNA"/>
</dbReference>
<accession>A0A163JYN0</accession>
<keyword evidence="3" id="KW-1185">Reference proteome</keyword>
<feature type="compositionally biased region" description="Low complexity" evidence="1">
    <location>
        <begin position="228"/>
        <end position="239"/>
    </location>
</feature>
<feature type="compositionally biased region" description="Low complexity" evidence="1">
    <location>
        <begin position="576"/>
        <end position="599"/>
    </location>
</feature>
<dbReference type="Proteomes" id="UP000078561">
    <property type="component" value="Unassembled WGS sequence"/>
</dbReference>
<name>A0A163JYN0_ABSGL</name>
<feature type="region of interest" description="Disordered" evidence="1">
    <location>
        <begin position="365"/>
        <end position="654"/>
    </location>
</feature>
<dbReference type="InParanoid" id="A0A163JYN0"/>
<feature type="region of interest" description="Disordered" evidence="1">
    <location>
        <begin position="712"/>
        <end position="735"/>
    </location>
</feature>
<feature type="region of interest" description="Disordered" evidence="1">
    <location>
        <begin position="119"/>
        <end position="156"/>
    </location>
</feature>
<evidence type="ECO:0000256" key="1">
    <source>
        <dbReference type="SAM" id="MobiDB-lite"/>
    </source>
</evidence>
<reference evidence="2" key="1">
    <citation type="submission" date="2016-04" db="EMBL/GenBank/DDBJ databases">
        <authorList>
            <person name="Evans L.H."/>
            <person name="Alamgir A."/>
            <person name="Owens N."/>
            <person name="Weber N.D."/>
            <person name="Virtaneva K."/>
            <person name="Barbian K."/>
            <person name="Babar A."/>
            <person name="Rosenke K."/>
        </authorList>
    </citation>
    <scope>NUCLEOTIDE SEQUENCE [LARGE SCALE GENOMIC DNA]</scope>
    <source>
        <strain evidence="2">CBS 101.48</strain>
    </source>
</reference>
<dbReference type="STRING" id="4829.A0A163JYN0"/>
<feature type="compositionally biased region" description="Basic and acidic residues" evidence="1">
    <location>
        <begin position="320"/>
        <end position="334"/>
    </location>
</feature>
<evidence type="ECO:0000313" key="2">
    <source>
        <dbReference type="EMBL" id="SAM05466.1"/>
    </source>
</evidence>
<dbReference type="AlphaFoldDB" id="A0A163JYN0"/>
<proteinExistence type="predicted"/>
<protein>
    <submittedName>
        <fullName evidence="2">Uncharacterized protein</fullName>
    </submittedName>
</protein>
<feature type="compositionally biased region" description="Low complexity" evidence="1">
    <location>
        <begin position="185"/>
        <end position="196"/>
    </location>
</feature>
<feature type="compositionally biased region" description="Low complexity" evidence="1">
    <location>
        <begin position="609"/>
        <end position="631"/>
    </location>
</feature>
<dbReference type="OMA" id="HEYPDES"/>